<gene>
    <name evidence="1" type="ORF">BDR25DRAFT_291322</name>
</gene>
<sequence>MNSDGVEEMLFGFPSSQDSLDQTWEQTYQDDDLLEAKFDSDPPSWILRTTPTQTSNWVVARIEHMLEEIVDGLLGNRDQLSITLKSRSSAAGRVFEAGKGMVATSESKTREISFPGNTPQEAWRFTVLLRIIELVHSALIDNLIISKRRVFRDIYYRHPDLFVKQSVVDRYVDDLAFTFGVTRSLLNVVAAAKSLVAGHFTIRRADGTTLHGLDEKEGILLPKIRDVDILDLSCVHWILIIEKEATFRSLLSSPEWVDLGSSSLLLTAKGYPDLAARQFLRYLADHFPSIQMSALVDFDPDGLAIMSTYKYGSMRLAHENVATNDTPALALPQLSWLGVRSHQLSRTPVTGRVTNCSANVDAQGLMRLTSRDRKKAHRMLEWEICREDGPEPTWRSELQTMLMLNTKAEMQILEEQPGGLASWVNDAFRVKQKAQGDANRSVPRVASGSDIGFSSVTR</sequence>
<evidence type="ECO:0000313" key="1">
    <source>
        <dbReference type="EMBL" id="KAF2467887.1"/>
    </source>
</evidence>
<protein>
    <submittedName>
        <fullName evidence="1">DNA topoisomerase IV, alpha subunit</fullName>
    </submittedName>
</protein>
<accession>A0ACB6QP64</accession>
<organism evidence="1 2">
    <name type="scientific">Lindgomyces ingoldianus</name>
    <dbReference type="NCBI Taxonomy" id="673940"/>
    <lineage>
        <taxon>Eukaryota</taxon>
        <taxon>Fungi</taxon>
        <taxon>Dikarya</taxon>
        <taxon>Ascomycota</taxon>
        <taxon>Pezizomycotina</taxon>
        <taxon>Dothideomycetes</taxon>
        <taxon>Pleosporomycetidae</taxon>
        <taxon>Pleosporales</taxon>
        <taxon>Lindgomycetaceae</taxon>
        <taxon>Lindgomyces</taxon>
    </lineage>
</organism>
<proteinExistence type="predicted"/>
<keyword evidence="2" id="KW-1185">Reference proteome</keyword>
<comment type="caution">
    <text evidence="1">The sequence shown here is derived from an EMBL/GenBank/DDBJ whole genome shotgun (WGS) entry which is preliminary data.</text>
</comment>
<dbReference type="Proteomes" id="UP000799755">
    <property type="component" value="Unassembled WGS sequence"/>
</dbReference>
<dbReference type="EMBL" id="MU003518">
    <property type="protein sequence ID" value="KAF2467887.1"/>
    <property type="molecule type" value="Genomic_DNA"/>
</dbReference>
<reference evidence="1" key="1">
    <citation type="journal article" date="2020" name="Stud. Mycol.">
        <title>101 Dothideomycetes genomes: a test case for predicting lifestyles and emergence of pathogens.</title>
        <authorList>
            <person name="Haridas S."/>
            <person name="Albert R."/>
            <person name="Binder M."/>
            <person name="Bloem J."/>
            <person name="Labutti K."/>
            <person name="Salamov A."/>
            <person name="Andreopoulos B."/>
            <person name="Baker S."/>
            <person name="Barry K."/>
            <person name="Bills G."/>
            <person name="Bluhm B."/>
            <person name="Cannon C."/>
            <person name="Castanera R."/>
            <person name="Culley D."/>
            <person name="Daum C."/>
            <person name="Ezra D."/>
            <person name="Gonzalez J."/>
            <person name="Henrissat B."/>
            <person name="Kuo A."/>
            <person name="Liang C."/>
            <person name="Lipzen A."/>
            <person name="Lutzoni F."/>
            <person name="Magnuson J."/>
            <person name="Mondo S."/>
            <person name="Nolan M."/>
            <person name="Ohm R."/>
            <person name="Pangilinan J."/>
            <person name="Park H.-J."/>
            <person name="Ramirez L."/>
            <person name="Alfaro M."/>
            <person name="Sun H."/>
            <person name="Tritt A."/>
            <person name="Yoshinaga Y."/>
            <person name="Zwiers L.-H."/>
            <person name="Turgeon B."/>
            <person name="Goodwin S."/>
            <person name="Spatafora J."/>
            <person name="Crous P."/>
            <person name="Grigoriev I."/>
        </authorList>
    </citation>
    <scope>NUCLEOTIDE SEQUENCE</scope>
    <source>
        <strain evidence="1">ATCC 200398</strain>
    </source>
</reference>
<name>A0ACB6QP64_9PLEO</name>
<evidence type="ECO:0000313" key="2">
    <source>
        <dbReference type="Proteomes" id="UP000799755"/>
    </source>
</evidence>